<protein>
    <submittedName>
        <fullName evidence="1">Uncharacterized protein</fullName>
    </submittedName>
</protein>
<evidence type="ECO:0000313" key="2">
    <source>
        <dbReference type="Proteomes" id="UP001178507"/>
    </source>
</evidence>
<proteinExistence type="predicted"/>
<sequence>MKRQWLKLVFFLPTVRHFTSRVLSRLSRGKQLVNKLSQATSPRSSAGVTPQRHVQWVQGWDLMWVQEKINEKIIRVTPMPTAINCSDIRTKVLSKLYRQNRQGGVHGD</sequence>
<organism evidence="1 2">
    <name type="scientific">Effrenium voratum</name>
    <dbReference type="NCBI Taxonomy" id="2562239"/>
    <lineage>
        <taxon>Eukaryota</taxon>
        <taxon>Sar</taxon>
        <taxon>Alveolata</taxon>
        <taxon>Dinophyceae</taxon>
        <taxon>Suessiales</taxon>
        <taxon>Symbiodiniaceae</taxon>
        <taxon>Effrenium</taxon>
    </lineage>
</organism>
<accession>A0AA36N595</accession>
<comment type="caution">
    <text evidence="1">The sequence shown here is derived from an EMBL/GenBank/DDBJ whole genome shotgun (WGS) entry which is preliminary data.</text>
</comment>
<name>A0AA36N595_9DINO</name>
<dbReference type="EMBL" id="CAUJNA010002446">
    <property type="protein sequence ID" value="CAJ1392919.1"/>
    <property type="molecule type" value="Genomic_DNA"/>
</dbReference>
<dbReference type="AlphaFoldDB" id="A0AA36N595"/>
<keyword evidence="2" id="KW-1185">Reference proteome</keyword>
<reference evidence="1" key="1">
    <citation type="submission" date="2023-08" db="EMBL/GenBank/DDBJ databases">
        <authorList>
            <person name="Chen Y."/>
            <person name="Shah S."/>
            <person name="Dougan E. K."/>
            <person name="Thang M."/>
            <person name="Chan C."/>
        </authorList>
    </citation>
    <scope>NUCLEOTIDE SEQUENCE</scope>
</reference>
<gene>
    <name evidence="1" type="ORF">EVOR1521_LOCUS17885</name>
</gene>
<dbReference type="Proteomes" id="UP001178507">
    <property type="component" value="Unassembled WGS sequence"/>
</dbReference>
<evidence type="ECO:0000313" key="1">
    <source>
        <dbReference type="EMBL" id="CAJ1392919.1"/>
    </source>
</evidence>